<evidence type="ECO:0000256" key="2">
    <source>
        <dbReference type="SAM" id="Phobius"/>
    </source>
</evidence>
<protein>
    <recommendedName>
        <fullName evidence="5">DUF3068 domain-containing protein</fullName>
    </recommendedName>
</protein>
<evidence type="ECO:0008006" key="5">
    <source>
        <dbReference type="Google" id="ProtNLM"/>
    </source>
</evidence>
<feature type="compositionally biased region" description="Basic and acidic residues" evidence="1">
    <location>
        <begin position="312"/>
        <end position="325"/>
    </location>
</feature>
<evidence type="ECO:0000313" key="3">
    <source>
        <dbReference type="EMBL" id="MBG6086780.1"/>
    </source>
</evidence>
<dbReference type="Proteomes" id="UP000614047">
    <property type="component" value="Unassembled WGS sequence"/>
</dbReference>
<keyword evidence="2" id="KW-1133">Transmembrane helix</keyword>
<comment type="caution">
    <text evidence="3">The sequence shown here is derived from an EMBL/GenBank/DDBJ whole genome shotgun (WGS) entry which is preliminary data.</text>
</comment>
<dbReference type="AlphaFoldDB" id="A0A931GGW4"/>
<feature type="region of interest" description="Disordered" evidence="1">
    <location>
        <begin position="308"/>
        <end position="338"/>
    </location>
</feature>
<keyword evidence="2" id="KW-0472">Membrane</keyword>
<keyword evidence="2" id="KW-0812">Transmembrane</keyword>
<dbReference type="Pfam" id="PF11271">
    <property type="entry name" value="PorA"/>
    <property type="match status" value="1"/>
</dbReference>
<accession>A0A931GGW4</accession>
<dbReference type="EMBL" id="JADOUA010000001">
    <property type="protein sequence ID" value="MBG6086780.1"/>
    <property type="molecule type" value="Genomic_DNA"/>
</dbReference>
<gene>
    <name evidence="3" type="ORF">IW256_000893</name>
</gene>
<keyword evidence="4" id="KW-1185">Reference proteome</keyword>
<dbReference type="InterPro" id="IPR021424">
    <property type="entry name" value="PorA"/>
</dbReference>
<dbReference type="RefSeq" id="WP_197009726.1">
    <property type="nucleotide sequence ID" value="NZ_BAABES010000007.1"/>
</dbReference>
<name>A0A931GGW4_9ACTN</name>
<sequence>MRRPAGLILVCLGAFFLTLAPLVRFYVADRVVLAPLNRYQVTRLKAEKATYFDAATLKTRKGVSLEATNTVRGDVRANGGDDRIAVWDSSTNIVDTANPDKPIQIQGYRMAFDRRTSVLVNCCGSNADGDTKVRMTGYGLLFPLANVRRRDYPFYDMTTRQSVPMRYQGEERVRGMRAYRFVQKVPNTKTAALDTKVPGRMLGLGARSRDQKVDRYSEATITVWVDPRTGIPVKHRQTIHSTVRTPDGRGRMTVAKADLVTVEASQKALVAMADASALKIGAVRTYVPVGSAGLGLFLLLTGAITGLGGGRRRGEPAPRRSDGRFGDPSASAPPAQAR</sequence>
<evidence type="ECO:0000313" key="4">
    <source>
        <dbReference type="Proteomes" id="UP000614047"/>
    </source>
</evidence>
<organism evidence="3 4">
    <name type="scientific">Actinomadura viridis</name>
    <dbReference type="NCBI Taxonomy" id="58110"/>
    <lineage>
        <taxon>Bacteria</taxon>
        <taxon>Bacillati</taxon>
        <taxon>Actinomycetota</taxon>
        <taxon>Actinomycetes</taxon>
        <taxon>Streptosporangiales</taxon>
        <taxon>Thermomonosporaceae</taxon>
        <taxon>Actinomadura</taxon>
    </lineage>
</organism>
<evidence type="ECO:0000256" key="1">
    <source>
        <dbReference type="SAM" id="MobiDB-lite"/>
    </source>
</evidence>
<feature type="transmembrane region" description="Helical" evidence="2">
    <location>
        <begin position="286"/>
        <end position="310"/>
    </location>
</feature>
<reference evidence="3" key="1">
    <citation type="submission" date="2020-11" db="EMBL/GenBank/DDBJ databases">
        <title>Sequencing the genomes of 1000 actinobacteria strains.</title>
        <authorList>
            <person name="Klenk H.-P."/>
        </authorList>
    </citation>
    <scope>NUCLEOTIDE SEQUENCE</scope>
    <source>
        <strain evidence="3">DSM 43175</strain>
    </source>
</reference>
<proteinExistence type="predicted"/>